<evidence type="ECO:0000313" key="2">
    <source>
        <dbReference type="EMBL" id="GAH36263.1"/>
    </source>
</evidence>
<dbReference type="Pfam" id="PF01844">
    <property type="entry name" value="HNH"/>
    <property type="match status" value="1"/>
</dbReference>
<dbReference type="GO" id="GO:0003676">
    <property type="term" value="F:nucleic acid binding"/>
    <property type="evidence" value="ECO:0007669"/>
    <property type="project" value="InterPro"/>
</dbReference>
<organism evidence="2">
    <name type="scientific">marine sediment metagenome</name>
    <dbReference type="NCBI Taxonomy" id="412755"/>
    <lineage>
        <taxon>unclassified sequences</taxon>
        <taxon>metagenomes</taxon>
        <taxon>ecological metagenomes</taxon>
    </lineage>
</organism>
<sequence>MSKQKLPKDFIQQLKAITKKRPKTVIDHILKHGFITTEELRKKYGYNHPPRAARDVREEGVPLETFRVRDSEGRLIGAYRFADPAKARFGALRGRKIFSKKFKQEIIDSLGCKCSICLEHYEDRYLQIDHRIPYELLGDAESLKREVSAYMLLCGSCNRAK</sequence>
<dbReference type="EMBL" id="BARU01009379">
    <property type="protein sequence ID" value="GAH36263.1"/>
    <property type="molecule type" value="Genomic_DNA"/>
</dbReference>
<dbReference type="GO" id="GO:0008270">
    <property type="term" value="F:zinc ion binding"/>
    <property type="evidence" value="ECO:0007669"/>
    <property type="project" value="InterPro"/>
</dbReference>
<gene>
    <name evidence="2" type="ORF">S03H2_18113</name>
</gene>
<feature type="domain" description="HNH nuclease" evidence="1">
    <location>
        <begin position="101"/>
        <end position="159"/>
    </location>
</feature>
<dbReference type="GO" id="GO:0004519">
    <property type="term" value="F:endonuclease activity"/>
    <property type="evidence" value="ECO:0007669"/>
    <property type="project" value="InterPro"/>
</dbReference>
<accession>X1GTC5</accession>
<name>X1GTC5_9ZZZZ</name>
<reference evidence="2" key="1">
    <citation type="journal article" date="2014" name="Front. Microbiol.">
        <title>High frequency of phylogenetically diverse reductive dehalogenase-homologous genes in deep subseafloor sedimentary metagenomes.</title>
        <authorList>
            <person name="Kawai M."/>
            <person name="Futagami T."/>
            <person name="Toyoda A."/>
            <person name="Takaki Y."/>
            <person name="Nishi S."/>
            <person name="Hori S."/>
            <person name="Arai W."/>
            <person name="Tsubouchi T."/>
            <person name="Morono Y."/>
            <person name="Uchiyama I."/>
            <person name="Ito T."/>
            <person name="Fujiyama A."/>
            <person name="Inagaki F."/>
            <person name="Takami H."/>
        </authorList>
    </citation>
    <scope>NUCLEOTIDE SEQUENCE</scope>
    <source>
        <strain evidence="2">Expedition CK06-06</strain>
    </source>
</reference>
<dbReference type="InterPro" id="IPR002711">
    <property type="entry name" value="HNH"/>
</dbReference>
<protein>
    <recommendedName>
        <fullName evidence="1">HNH nuclease domain-containing protein</fullName>
    </recommendedName>
</protein>
<feature type="non-terminal residue" evidence="2">
    <location>
        <position position="161"/>
    </location>
</feature>
<dbReference type="InterPro" id="IPR003615">
    <property type="entry name" value="HNH_nuc"/>
</dbReference>
<proteinExistence type="predicted"/>
<dbReference type="CDD" id="cd00085">
    <property type="entry name" value="HNHc"/>
    <property type="match status" value="1"/>
</dbReference>
<dbReference type="SMART" id="SM00507">
    <property type="entry name" value="HNHc"/>
    <property type="match status" value="1"/>
</dbReference>
<evidence type="ECO:0000259" key="1">
    <source>
        <dbReference type="SMART" id="SM00507"/>
    </source>
</evidence>
<dbReference type="Gene3D" id="1.10.30.50">
    <property type="match status" value="1"/>
</dbReference>
<comment type="caution">
    <text evidence="2">The sequence shown here is derived from an EMBL/GenBank/DDBJ whole genome shotgun (WGS) entry which is preliminary data.</text>
</comment>
<dbReference type="AlphaFoldDB" id="X1GTC5"/>